<accession>A0ABS4YZZ4</accession>
<comment type="caution">
    <text evidence="1">The sequence shown here is derived from an EMBL/GenBank/DDBJ whole genome shotgun (WGS) entry which is preliminary data.</text>
</comment>
<dbReference type="EMBL" id="JAGIOI010000001">
    <property type="protein sequence ID" value="MBP2414035.1"/>
    <property type="molecule type" value="Genomic_DNA"/>
</dbReference>
<dbReference type="Proteomes" id="UP000711614">
    <property type="component" value="Unassembled WGS sequence"/>
</dbReference>
<keyword evidence="2" id="KW-1185">Reference proteome</keyword>
<reference evidence="1 2" key="1">
    <citation type="submission" date="2021-03" db="EMBL/GenBank/DDBJ databases">
        <title>Sequencing the genomes of 1000 actinobacteria strains.</title>
        <authorList>
            <person name="Klenk H.-P."/>
        </authorList>
    </citation>
    <scope>NUCLEOTIDE SEQUENCE [LARGE SCALE GENOMIC DNA]</scope>
    <source>
        <strain evidence="1 2">DSM 16005</strain>
    </source>
</reference>
<organism evidence="1 2">
    <name type="scientific">Arthrobacter stackebrandtii</name>
    <dbReference type="NCBI Taxonomy" id="272161"/>
    <lineage>
        <taxon>Bacteria</taxon>
        <taxon>Bacillati</taxon>
        <taxon>Actinomycetota</taxon>
        <taxon>Actinomycetes</taxon>
        <taxon>Micrococcales</taxon>
        <taxon>Micrococcaceae</taxon>
        <taxon>Arthrobacter</taxon>
    </lineage>
</organism>
<dbReference type="Gene3D" id="3.40.1440.10">
    <property type="entry name" value="GIY-YIG endonuclease"/>
    <property type="match status" value="1"/>
</dbReference>
<evidence type="ECO:0000313" key="1">
    <source>
        <dbReference type="EMBL" id="MBP2414035.1"/>
    </source>
</evidence>
<evidence type="ECO:0000313" key="2">
    <source>
        <dbReference type="Proteomes" id="UP000711614"/>
    </source>
</evidence>
<name>A0ABS4YZZ4_9MICC</name>
<gene>
    <name evidence="1" type="ORF">JOF48_002834</name>
</gene>
<dbReference type="RefSeq" id="WP_209681700.1">
    <property type="nucleotide sequence ID" value="NZ_JAGIOI010000001.1"/>
</dbReference>
<sequence length="185" mass="20671">MAAGYLYLTRNVDDGWVYVGQSSRLDERSVSKYLGSGDLMSQAIQEHGESAFRKEILAYYDDQNELDYAEILEIARLRAGGFELYNSGVGGPRTESRFIGAMHSEFGVSPVVFPAWYRVVRSHPEAVKGLLKDIGAPSTEEFYWELERQLQVTQDLNRKCAKCGAGIAQVCRTKTGKPARNHAGR</sequence>
<dbReference type="InterPro" id="IPR035901">
    <property type="entry name" value="GIY-YIG_endonuc_sf"/>
</dbReference>
<proteinExistence type="predicted"/>
<dbReference type="SUPFAM" id="SSF82771">
    <property type="entry name" value="GIY-YIG endonuclease"/>
    <property type="match status" value="1"/>
</dbReference>
<protein>
    <recommendedName>
        <fullName evidence="3">GIY-YIG domain-containing protein</fullName>
    </recommendedName>
</protein>
<evidence type="ECO:0008006" key="3">
    <source>
        <dbReference type="Google" id="ProtNLM"/>
    </source>
</evidence>